<accession>A0ABD0SW90</accession>
<evidence type="ECO:0000313" key="2">
    <source>
        <dbReference type="EMBL" id="KAL0830029.1"/>
    </source>
</evidence>
<dbReference type="EMBL" id="JBEDNZ010000014">
    <property type="protein sequence ID" value="KAL0830029.1"/>
    <property type="molecule type" value="Genomic_DNA"/>
</dbReference>
<reference evidence="2 3" key="1">
    <citation type="submission" date="2024-06" db="EMBL/GenBank/DDBJ databases">
        <title>A chromosome-level genome assembly of beet webworm, Loxostege sticticalis.</title>
        <authorList>
            <person name="Zhang Y."/>
        </authorList>
    </citation>
    <scope>NUCLEOTIDE SEQUENCE [LARGE SCALE GENOMIC DNA]</scope>
    <source>
        <strain evidence="2">AQ028</strain>
        <tissue evidence="2">Male pupae</tissue>
    </source>
</reference>
<feature type="compositionally biased region" description="Polar residues" evidence="1">
    <location>
        <begin position="53"/>
        <end position="66"/>
    </location>
</feature>
<name>A0ABD0SW90_LOXSC</name>
<evidence type="ECO:0000313" key="3">
    <source>
        <dbReference type="Proteomes" id="UP001549921"/>
    </source>
</evidence>
<organism evidence="2 3">
    <name type="scientific">Loxostege sticticalis</name>
    <name type="common">Beet webworm moth</name>
    <dbReference type="NCBI Taxonomy" id="481309"/>
    <lineage>
        <taxon>Eukaryota</taxon>
        <taxon>Metazoa</taxon>
        <taxon>Ecdysozoa</taxon>
        <taxon>Arthropoda</taxon>
        <taxon>Hexapoda</taxon>
        <taxon>Insecta</taxon>
        <taxon>Pterygota</taxon>
        <taxon>Neoptera</taxon>
        <taxon>Endopterygota</taxon>
        <taxon>Lepidoptera</taxon>
        <taxon>Glossata</taxon>
        <taxon>Ditrysia</taxon>
        <taxon>Pyraloidea</taxon>
        <taxon>Crambidae</taxon>
        <taxon>Pyraustinae</taxon>
        <taxon>Loxostege</taxon>
    </lineage>
</organism>
<comment type="caution">
    <text evidence="2">The sequence shown here is derived from an EMBL/GenBank/DDBJ whole genome shotgun (WGS) entry which is preliminary data.</text>
</comment>
<sequence length="194" mass="21434">MACSNSEFEISTNPRARGAQSDEVGGELSGAGQAFLLKTPVVQLERCTATIDSEASESAFTRNGDITGSEKDSILTDRSAALDQSKRKRYRKEKADGESSSETPSGKVARRPKPKPKVPKEAKSACEPTPSNSHYAVVGEAQQKLSALKRQQKEKELEERASAYEQKSREQRRSTGTVRPSWRTKPYPNLNKWC</sequence>
<feature type="compositionally biased region" description="Basic and acidic residues" evidence="1">
    <location>
        <begin position="151"/>
        <end position="173"/>
    </location>
</feature>
<evidence type="ECO:0000256" key="1">
    <source>
        <dbReference type="SAM" id="MobiDB-lite"/>
    </source>
</evidence>
<dbReference type="AlphaFoldDB" id="A0ABD0SW90"/>
<gene>
    <name evidence="2" type="ORF">ABMA28_003487</name>
</gene>
<protein>
    <submittedName>
        <fullName evidence="2">Uncharacterized protein</fullName>
    </submittedName>
</protein>
<feature type="compositionally biased region" description="Polar residues" evidence="1">
    <location>
        <begin position="1"/>
        <end position="14"/>
    </location>
</feature>
<feature type="region of interest" description="Disordered" evidence="1">
    <location>
        <begin position="53"/>
        <end position="194"/>
    </location>
</feature>
<feature type="region of interest" description="Disordered" evidence="1">
    <location>
        <begin position="1"/>
        <end position="27"/>
    </location>
</feature>
<dbReference type="Proteomes" id="UP001549921">
    <property type="component" value="Unassembled WGS sequence"/>
</dbReference>
<feature type="compositionally biased region" description="Basic residues" evidence="1">
    <location>
        <begin position="108"/>
        <end position="117"/>
    </location>
</feature>
<proteinExistence type="predicted"/>